<reference evidence="2 3" key="1">
    <citation type="submission" date="2016-10" db="EMBL/GenBank/DDBJ databases">
        <authorList>
            <person name="de Groot N.N."/>
        </authorList>
    </citation>
    <scope>NUCLEOTIDE SEQUENCE [LARGE SCALE GENOMIC DNA]</scope>
    <source>
        <strain evidence="2 3">CGMCC 1.7056</strain>
    </source>
</reference>
<sequence length="187" mass="20193">MAEIVLFHHALGLTSGVQEFAGALQDAGHTVHTPDLFEGRLFDVVEDGVAFAAETGRETLGARAGAAVESLPPDLVYAGMSMGCAYATQLLLTRPGGRGAFYLYGAVDPAWWEARWPAGVPAQAHQTADDPWREQEAEEGFEARVPDAELFVYEGDTHLFADPSTQDFDPVAAALAMERIQEFLGRL</sequence>
<dbReference type="GO" id="GO:0016787">
    <property type="term" value="F:hydrolase activity"/>
    <property type="evidence" value="ECO:0007669"/>
    <property type="project" value="UniProtKB-KW"/>
</dbReference>
<dbReference type="SUPFAM" id="SSF53474">
    <property type="entry name" value="alpha/beta-Hydrolases"/>
    <property type="match status" value="1"/>
</dbReference>
<dbReference type="Gene3D" id="3.40.50.1820">
    <property type="entry name" value="alpha/beta hydrolase"/>
    <property type="match status" value="1"/>
</dbReference>
<dbReference type="Proteomes" id="UP000198832">
    <property type="component" value="Unassembled WGS sequence"/>
</dbReference>
<dbReference type="InterPro" id="IPR029058">
    <property type="entry name" value="AB_hydrolase_fold"/>
</dbReference>
<name>A0A1I1EBT0_9ACTN</name>
<dbReference type="RefSeq" id="WP_091120045.1">
    <property type="nucleotide sequence ID" value="NZ_FOLB01000002.1"/>
</dbReference>
<dbReference type="OrthoDB" id="2834584at2"/>
<accession>A0A1I1EBT0</accession>
<evidence type="ECO:0000313" key="3">
    <source>
        <dbReference type="Proteomes" id="UP000198832"/>
    </source>
</evidence>
<gene>
    <name evidence="2" type="ORF">SAMN04487968_10211</name>
</gene>
<organism evidence="2 3">
    <name type="scientific">Nocardioides terrae</name>
    <dbReference type="NCBI Taxonomy" id="574651"/>
    <lineage>
        <taxon>Bacteria</taxon>
        <taxon>Bacillati</taxon>
        <taxon>Actinomycetota</taxon>
        <taxon>Actinomycetes</taxon>
        <taxon>Propionibacteriales</taxon>
        <taxon>Nocardioidaceae</taxon>
        <taxon>Nocardioides</taxon>
    </lineage>
</organism>
<dbReference type="InterPro" id="IPR002925">
    <property type="entry name" value="Dienelactn_hydro"/>
</dbReference>
<keyword evidence="3" id="KW-1185">Reference proteome</keyword>
<evidence type="ECO:0000259" key="1">
    <source>
        <dbReference type="Pfam" id="PF01738"/>
    </source>
</evidence>
<dbReference type="InterPro" id="IPR051049">
    <property type="entry name" value="Dienelactone_hydrolase-like"/>
</dbReference>
<keyword evidence="2" id="KW-0378">Hydrolase</keyword>
<evidence type="ECO:0000313" key="2">
    <source>
        <dbReference type="EMBL" id="SFB84571.1"/>
    </source>
</evidence>
<dbReference type="PANTHER" id="PTHR46623:SF6">
    <property type="entry name" value="ALPHA_BETA-HYDROLASES SUPERFAMILY PROTEIN"/>
    <property type="match status" value="1"/>
</dbReference>
<protein>
    <submittedName>
        <fullName evidence="2">Dienelactone hydrolase</fullName>
    </submittedName>
</protein>
<dbReference type="Pfam" id="PF01738">
    <property type="entry name" value="DLH"/>
    <property type="match status" value="1"/>
</dbReference>
<dbReference type="PANTHER" id="PTHR46623">
    <property type="entry name" value="CARBOXYMETHYLENEBUTENOLIDASE-RELATED"/>
    <property type="match status" value="1"/>
</dbReference>
<proteinExistence type="predicted"/>
<dbReference type="AlphaFoldDB" id="A0A1I1EBT0"/>
<dbReference type="STRING" id="574651.SAMN04487968_10211"/>
<dbReference type="EMBL" id="FOLB01000002">
    <property type="protein sequence ID" value="SFB84571.1"/>
    <property type="molecule type" value="Genomic_DNA"/>
</dbReference>
<feature type="domain" description="Dienelactone hydrolase" evidence="1">
    <location>
        <begin position="4"/>
        <end position="186"/>
    </location>
</feature>